<reference evidence="2" key="1">
    <citation type="submission" date="2018-01" db="EMBL/GenBank/DDBJ databases">
        <title>An insight into the sialome of Amazonian anophelines.</title>
        <authorList>
            <person name="Ribeiro J.M."/>
            <person name="Scarpassa V."/>
            <person name="Calvo E."/>
        </authorList>
    </citation>
    <scope>NUCLEOTIDE SEQUENCE</scope>
    <source>
        <tissue evidence="2">Salivary glands</tissue>
    </source>
</reference>
<protein>
    <submittedName>
        <fullName evidence="2">Putative secreted protein</fullName>
    </submittedName>
</protein>
<keyword evidence="1" id="KW-0732">Signal</keyword>
<name>A0A2M4CDC8_9DIPT</name>
<organism evidence="2">
    <name type="scientific">Anopheles marajoara</name>
    <dbReference type="NCBI Taxonomy" id="58244"/>
    <lineage>
        <taxon>Eukaryota</taxon>
        <taxon>Metazoa</taxon>
        <taxon>Ecdysozoa</taxon>
        <taxon>Arthropoda</taxon>
        <taxon>Hexapoda</taxon>
        <taxon>Insecta</taxon>
        <taxon>Pterygota</taxon>
        <taxon>Neoptera</taxon>
        <taxon>Endopterygota</taxon>
        <taxon>Diptera</taxon>
        <taxon>Nematocera</taxon>
        <taxon>Culicoidea</taxon>
        <taxon>Culicidae</taxon>
        <taxon>Anophelinae</taxon>
        <taxon>Anopheles</taxon>
    </lineage>
</organism>
<sequence>MVNKPTVLALTWYLAVQVVAMLATACRNSMTNWSCLKLHKLTGNLDRTLPRNRFPLLAAIFGFRRGPSSMRFA</sequence>
<evidence type="ECO:0000256" key="1">
    <source>
        <dbReference type="SAM" id="SignalP"/>
    </source>
</evidence>
<feature type="chain" id="PRO_5014643259" evidence="1">
    <location>
        <begin position="26"/>
        <end position="73"/>
    </location>
</feature>
<proteinExistence type="predicted"/>
<dbReference type="EMBL" id="GGFJ01014173">
    <property type="protein sequence ID" value="MBW63314.1"/>
    <property type="molecule type" value="Transcribed_RNA"/>
</dbReference>
<dbReference type="PROSITE" id="PS51257">
    <property type="entry name" value="PROKAR_LIPOPROTEIN"/>
    <property type="match status" value="1"/>
</dbReference>
<dbReference type="AlphaFoldDB" id="A0A2M4CDC8"/>
<accession>A0A2M4CDC8</accession>
<feature type="signal peptide" evidence="1">
    <location>
        <begin position="1"/>
        <end position="25"/>
    </location>
</feature>
<evidence type="ECO:0000313" key="2">
    <source>
        <dbReference type="EMBL" id="MBW63314.1"/>
    </source>
</evidence>